<reference evidence="2 3" key="1">
    <citation type="journal article" date="2012" name="BMC Genomics">
        <title>Comparative genomics of the white-rot fungi, Phanerochaete carnosa and P. chrysosporium, to elucidate the genetic basis of the distinct wood types they colonize.</title>
        <authorList>
            <person name="Suzuki H."/>
            <person name="MacDonald J."/>
            <person name="Syed K."/>
            <person name="Salamov A."/>
            <person name="Hori C."/>
            <person name="Aerts A."/>
            <person name="Henrissat B."/>
            <person name="Wiebenga A."/>
            <person name="vanKuyk P.A."/>
            <person name="Barry K."/>
            <person name="Lindquist E."/>
            <person name="LaButti K."/>
            <person name="Lapidus A."/>
            <person name="Lucas S."/>
            <person name="Coutinho P."/>
            <person name="Gong Y."/>
            <person name="Samejima M."/>
            <person name="Mahadevan R."/>
            <person name="Abou-Zaid M."/>
            <person name="de Vries R.P."/>
            <person name="Igarashi K."/>
            <person name="Yadav J.S."/>
            <person name="Grigoriev I.V."/>
            <person name="Master E.R."/>
        </authorList>
    </citation>
    <scope>NUCLEOTIDE SEQUENCE [LARGE SCALE GENOMIC DNA]</scope>
    <source>
        <strain evidence="2 3">HHB-10118-sp</strain>
    </source>
</reference>
<protein>
    <recommendedName>
        <fullName evidence="4">Fungal-type protein kinase domain-containing protein</fullName>
    </recommendedName>
</protein>
<dbReference type="AlphaFoldDB" id="K5VV01"/>
<dbReference type="EMBL" id="JH930478">
    <property type="protein sequence ID" value="EKM50645.1"/>
    <property type="molecule type" value="Genomic_DNA"/>
</dbReference>
<dbReference type="RefSeq" id="XP_007400618.1">
    <property type="nucleotide sequence ID" value="XM_007400556.1"/>
</dbReference>
<dbReference type="HOGENOM" id="CLU_1138348_0_0_1"/>
<evidence type="ECO:0000313" key="2">
    <source>
        <dbReference type="EMBL" id="EKM50645.1"/>
    </source>
</evidence>
<keyword evidence="3" id="KW-1185">Reference proteome</keyword>
<dbReference type="InParanoid" id="K5VV01"/>
<gene>
    <name evidence="2" type="ORF">PHACADRAFT_32656</name>
</gene>
<accession>K5VV01</accession>
<evidence type="ECO:0000313" key="3">
    <source>
        <dbReference type="Proteomes" id="UP000008370"/>
    </source>
</evidence>
<feature type="region of interest" description="Disordered" evidence="1">
    <location>
        <begin position="38"/>
        <end position="62"/>
    </location>
</feature>
<organism evidence="2 3">
    <name type="scientific">Phanerochaete carnosa (strain HHB-10118-sp)</name>
    <name type="common">White-rot fungus</name>
    <name type="synonym">Peniophora carnosa</name>
    <dbReference type="NCBI Taxonomy" id="650164"/>
    <lineage>
        <taxon>Eukaryota</taxon>
        <taxon>Fungi</taxon>
        <taxon>Dikarya</taxon>
        <taxon>Basidiomycota</taxon>
        <taxon>Agaricomycotina</taxon>
        <taxon>Agaricomycetes</taxon>
        <taxon>Polyporales</taxon>
        <taxon>Phanerochaetaceae</taxon>
        <taxon>Phanerochaete</taxon>
    </lineage>
</organism>
<dbReference type="KEGG" id="pco:PHACADRAFT_32656"/>
<evidence type="ECO:0008006" key="4">
    <source>
        <dbReference type="Google" id="ProtNLM"/>
    </source>
</evidence>
<evidence type="ECO:0000256" key="1">
    <source>
        <dbReference type="SAM" id="MobiDB-lite"/>
    </source>
</evidence>
<proteinExistence type="predicted"/>
<dbReference type="GeneID" id="18919741"/>
<sequence>MDNSVPLITYQHIRADLKPIFPEWLAKRLSTLTESLPAGPASRQLVDPDETRAADQPDHAPRYEASMYGPMNASLTLFFPLELSFMVKPQPRIRKPLSPAQVAQIQGKHVRNISSDSYDNVVYVSDKDLIPDFIVCLGGAGLHDDEYLMMVEVKRHGEQFCDHTKQLDSYTEWTKRTNRADLDRLIMVVIGSVAMCQTVTAKGETDTMFTDTWSWEMFEIWHHIRQSHGRQAVSGDYPLNPFAQ</sequence>
<name>K5VV01_PHACS</name>
<dbReference type="OrthoDB" id="3250473at2759"/>
<feature type="compositionally biased region" description="Basic and acidic residues" evidence="1">
    <location>
        <begin position="49"/>
        <end position="62"/>
    </location>
</feature>
<dbReference type="Proteomes" id="UP000008370">
    <property type="component" value="Unassembled WGS sequence"/>
</dbReference>